<keyword evidence="3" id="KW-1185">Reference proteome</keyword>
<evidence type="ECO:0000256" key="1">
    <source>
        <dbReference type="SAM" id="MobiDB-lite"/>
    </source>
</evidence>
<organism evidence="2 3">
    <name type="scientific">Eschrichtius robustus</name>
    <name type="common">California gray whale</name>
    <name type="synonym">Eschrichtius gibbosus</name>
    <dbReference type="NCBI Taxonomy" id="9764"/>
    <lineage>
        <taxon>Eukaryota</taxon>
        <taxon>Metazoa</taxon>
        <taxon>Chordata</taxon>
        <taxon>Craniata</taxon>
        <taxon>Vertebrata</taxon>
        <taxon>Euteleostomi</taxon>
        <taxon>Mammalia</taxon>
        <taxon>Eutheria</taxon>
        <taxon>Laurasiatheria</taxon>
        <taxon>Artiodactyla</taxon>
        <taxon>Whippomorpha</taxon>
        <taxon>Cetacea</taxon>
        <taxon>Mysticeti</taxon>
        <taxon>Eschrichtiidae</taxon>
        <taxon>Eschrichtius</taxon>
    </lineage>
</organism>
<evidence type="ECO:0000313" key="3">
    <source>
        <dbReference type="Proteomes" id="UP001159641"/>
    </source>
</evidence>
<evidence type="ECO:0000313" key="2">
    <source>
        <dbReference type="EMBL" id="KAJ8796792.1"/>
    </source>
</evidence>
<gene>
    <name evidence="2" type="ORF">J1605_002062</name>
</gene>
<dbReference type="AlphaFoldDB" id="A0AB34I0L4"/>
<dbReference type="Proteomes" id="UP001159641">
    <property type="component" value="Unassembled WGS sequence"/>
</dbReference>
<proteinExistence type="predicted"/>
<protein>
    <submittedName>
        <fullName evidence="2">Uncharacterized protein</fullName>
    </submittedName>
</protein>
<reference evidence="2 3" key="1">
    <citation type="submission" date="2022-11" db="EMBL/GenBank/DDBJ databases">
        <title>Whole genome sequence of Eschrichtius robustus ER-17-0199.</title>
        <authorList>
            <person name="Bruniche-Olsen A."/>
            <person name="Black A.N."/>
            <person name="Fields C.J."/>
            <person name="Walden K."/>
            <person name="Dewoody J.A."/>
        </authorList>
    </citation>
    <scope>NUCLEOTIDE SEQUENCE [LARGE SCALE GENOMIC DNA]</scope>
    <source>
        <strain evidence="2">ER-17-0199</strain>
        <tissue evidence="2">Blubber</tissue>
    </source>
</reference>
<feature type="region of interest" description="Disordered" evidence="1">
    <location>
        <begin position="1"/>
        <end position="67"/>
    </location>
</feature>
<dbReference type="EMBL" id="JAIQCJ010000330">
    <property type="protein sequence ID" value="KAJ8796792.1"/>
    <property type="molecule type" value="Genomic_DNA"/>
</dbReference>
<accession>A0AB34I0L4</accession>
<comment type="caution">
    <text evidence="2">The sequence shown here is derived from an EMBL/GenBank/DDBJ whole genome shotgun (WGS) entry which is preliminary data.</text>
</comment>
<name>A0AB34I0L4_ESCRO</name>
<sequence>MLNSSHPGGPPAQGPCPLSAEAPIPGPLLRAPSWAQREESRSAGLSPASSPVPLKAEDVQPHTPDLHFSLVHVRELSQHPASGATGS</sequence>